<dbReference type="Pfam" id="PF03995">
    <property type="entry name" value="Inhibitor_I36"/>
    <property type="match status" value="1"/>
</dbReference>
<dbReference type="EMBL" id="JAPZVP010000027">
    <property type="protein sequence ID" value="MDA1362740.1"/>
    <property type="molecule type" value="Genomic_DNA"/>
</dbReference>
<dbReference type="Gene3D" id="2.60.20.10">
    <property type="entry name" value="Crystallins"/>
    <property type="match status" value="1"/>
</dbReference>
<dbReference type="RefSeq" id="WP_270112823.1">
    <property type="nucleotide sequence ID" value="NZ_JAPZVP010000027.1"/>
</dbReference>
<gene>
    <name evidence="2" type="ORF">O1R50_24190</name>
</gene>
<evidence type="ECO:0000313" key="2">
    <source>
        <dbReference type="EMBL" id="MDA1362740.1"/>
    </source>
</evidence>
<sequence>MADAKMKTMLGRALRGAAYGLAATTAAVVLSVAPAYAEENGDVEIQADTCSGGRFCMWEDSSYSGSRYANWAPTGTNQKYQLDGWDGDNEITSFINNTRYKIRVYDNDDYSGESRCIDPGQRVSNLSGSWDFNDRIESAKTVAAC</sequence>
<dbReference type="AlphaFoldDB" id="A0A9X3T6C3"/>
<accession>A0A9X3T6C3</accession>
<name>A0A9X3T6C3_9ACTN</name>
<evidence type="ECO:0000256" key="1">
    <source>
        <dbReference type="SAM" id="SignalP"/>
    </source>
</evidence>
<dbReference type="InterPro" id="IPR011024">
    <property type="entry name" value="G_crystallin-like"/>
</dbReference>
<keyword evidence="1" id="KW-0732">Signal</keyword>
<dbReference type="Proteomes" id="UP001146067">
    <property type="component" value="Unassembled WGS sequence"/>
</dbReference>
<organism evidence="2 3">
    <name type="scientific">Glycomyces luteolus</name>
    <dbReference type="NCBI Taxonomy" id="2670330"/>
    <lineage>
        <taxon>Bacteria</taxon>
        <taxon>Bacillati</taxon>
        <taxon>Actinomycetota</taxon>
        <taxon>Actinomycetes</taxon>
        <taxon>Glycomycetales</taxon>
        <taxon>Glycomycetaceae</taxon>
        <taxon>Glycomyces</taxon>
    </lineage>
</organism>
<dbReference type="SUPFAM" id="SSF49695">
    <property type="entry name" value="gamma-Crystallin-like"/>
    <property type="match status" value="1"/>
</dbReference>
<protein>
    <submittedName>
        <fullName evidence="2">Peptidase inhibitor family I36 protein</fullName>
    </submittedName>
</protein>
<comment type="caution">
    <text evidence="2">The sequence shown here is derived from an EMBL/GenBank/DDBJ whole genome shotgun (WGS) entry which is preliminary data.</text>
</comment>
<proteinExistence type="predicted"/>
<feature type="chain" id="PRO_5040907023" evidence="1">
    <location>
        <begin position="38"/>
        <end position="145"/>
    </location>
</feature>
<evidence type="ECO:0000313" key="3">
    <source>
        <dbReference type="Proteomes" id="UP001146067"/>
    </source>
</evidence>
<reference evidence="2" key="1">
    <citation type="submission" date="2022-12" db="EMBL/GenBank/DDBJ databases">
        <title>Gycomyces niveus sp.nov.,a novel actinomycete isolated from soil in Shouguan.</title>
        <authorList>
            <person name="Yang X."/>
        </authorList>
    </citation>
    <scope>NUCLEOTIDE SEQUENCE</scope>
    <source>
        <strain evidence="2">NEAU-A15</strain>
    </source>
</reference>
<feature type="signal peptide" evidence="1">
    <location>
        <begin position="1"/>
        <end position="37"/>
    </location>
</feature>
<keyword evidence="3" id="KW-1185">Reference proteome</keyword>